<proteinExistence type="predicted"/>
<keyword evidence="4" id="KW-1185">Reference proteome</keyword>
<evidence type="ECO:0000313" key="4">
    <source>
        <dbReference type="Proteomes" id="UP001290455"/>
    </source>
</evidence>
<feature type="signal peptide" evidence="1">
    <location>
        <begin position="1"/>
        <end position="25"/>
    </location>
</feature>
<feature type="domain" description="PrcB C-terminal" evidence="2">
    <location>
        <begin position="67"/>
        <end position="117"/>
    </location>
</feature>
<dbReference type="RefSeq" id="WP_322445821.1">
    <property type="nucleotide sequence ID" value="NZ_JAXOFX010000003.1"/>
</dbReference>
<dbReference type="Proteomes" id="UP001290455">
    <property type="component" value="Unassembled WGS sequence"/>
</dbReference>
<reference evidence="3 4" key="1">
    <citation type="submission" date="2023-11" db="EMBL/GenBank/DDBJ databases">
        <title>Bacillus jintuensis, isolated from a mudflat on the Beibu Gulf coast.</title>
        <authorList>
            <person name="Li M."/>
        </authorList>
    </citation>
    <scope>NUCLEOTIDE SEQUENCE [LARGE SCALE GENOMIC DNA]</scope>
    <source>
        <strain evidence="3 4">31A1R</strain>
    </source>
</reference>
<evidence type="ECO:0000256" key="1">
    <source>
        <dbReference type="SAM" id="SignalP"/>
    </source>
</evidence>
<dbReference type="InterPro" id="IPR025748">
    <property type="entry name" value="PrcB_C_dom"/>
</dbReference>
<protein>
    <submittedName>
        <fullName evidence="3">Protease complex subunit PrcB family protein</fullName>
    </submittedName>
</protein>
<evidence type="ECO:0000259" key="2">
    <source>
        <dbReference type="Pfam" id="PF14343"/>
    </source>
</evidence>
<gene>
    <name evidence="3" type="ORF">SM124_07190</name>
</gene>
<sequence length="452" mass="50882">MKKALLPLLVIFLFFSGMSGTAVFASNHEGTHQFESVDETNLSEVEKEFVQLAKQQKGVYQYGSLYVIALGPQPNSGYDLILDKQEQIFEQLKVYVKSTHPEPGYVYTDAIVYPYVIGRLNLPPYTTLTVLDSATNDIFSKEQSPIHFAKTTITTNTSKVWTFTEKKSLKKSTLKKYKIYVEKLGDEKKRHPVKVEIDKKNKKRILVTPTTPYEKGASYLLYFNNGKGTKKYIPFEVKSKEKNIELSYDFTKELNGWVGDFADLPVNYEKEQYELQFGLHSIPVKGEVLRKGLLLSGMNRSDDLFMFAKKKLGKSDGLQPNTTYNLNMEVEFYTNVDPGLVGVGGSPGEGVHVKAGASNVEPKPTKLGNDWRMNINKGEQATSGTNGMVIGDIAKLSETGESYEKKKLQLTTPMKVKTNSKGELWVFFGTDSGFEGKTTLYYSNVKVKLEKR</sequence>
<comment type="caution">
    <text evidence="3">The sequence shown here is derived from an EMBL/GenBank/DDBJ whole genome shotgun (WGS) entry which is preliminary data.</text>
</comment>
<organism evidence="3 4">
    <name type="scientific">Robertmurraya mangrovi</name>
    <dbReference type="NCBI Taxonomy" id="3098077"/>
    <lineage>
        <taxon>Bacteria</taxon>
        <taxon>Bacillati</taxon>
        <taxon>Bacillota</taxon>
        <taxon>Bacilli</taxon>
        <taxon>Bacillales</taxon>
        <taxon>Bacillaceae</taxon>
        <taxon>Robertmurraya</taxon>
    </lineage>
</organism>
<keyword evidence="3" id="KW-0645">Protease</keyword>
<keyword evidence="3" id="KW-0378">Hydrolase</keyword>
<dbReference type="GO" id="GO:0006508">
    <property type="term" value="P:proteolysis"/>
    <property type="evidence" value="ECO:0007669"/>
    <property type="project" value="UniProtKB-KW"/>
</dbReference>
<name>A0ABU5IWJ1_9BACI</name>
<dbReference type="EMBL" id="JAXOFX010000003">
    <property type="protein sequence ID" value="MDZ5471529.1"/>
    <property type="molecule type" value="Genomic_DNA"/>
</dbReference>
<dbReference type="GO" id="GO:0008233">
    <property type="term" value="F:peptidase activity"/>
    <property type="evidence" value="ECO:0007669"/>
    <property type="project" value="UniProtKB-KW"/>
</dbReference>
<keyword evidence="1" id="KW-0732">Signal</keyword>
<evidence type="ECO:0000313" key="3">
    <source>
        <dbReference type="EMBL" id="MDZ5471529.1"/>
    </source>
</evidence>
<feature type="chain" id="PRO_5045568450" evidence="1">
    <location>
        <begin position="26"/>
        <end position="452"/>
    </location>
</feature>
<accession>A0ABU5IWJ1</accession>
<dbReference type="Pfam" id="PF14343">
    <property type="entry name" value="PrcB_C"/>
    <property type="match status" value="1"/>
</dbReference>